<proteinExistence type="predicted"/>
<evidence type="ECO:0000313" key="1">
    <source>
        <dbReference type="EMBL" id="KAK7680405.1"/>
    </source>
</evidence>
<dbReference type="Proteomes" id="UP001385951">
    <property type="component" value="Unassembled WGS sequence"/>
</dbReference>
<dbReference type="AlphaFoldDB" id="A0AAW0FN12"/>
<dbReference type="SUPFAM" id="SSF52047">
    <property type="entry name" value="RNI-like"/>
    <property type="match status" value="1"/>
</dbReference>
<comment type="caution">
    <text evidence="1">The sequence shown here is derived from an EMBL/GenBank/DDBJ whole genome shotgun (WGS) entry which is preliminary data.</text>
</comment>
<dbReference type="Gene3D" id="3.80.10.10">
    <property type="entry name" value="Ribonuclease Inhibitor"/>
    <property type="match status" value="1"/>
</dbReference>
<organism evidence="1 2">
    <name type="scientific">Cerrena zonata</name>
    <dbReference type="NCBI Taxonomy" id="2478898"/>
    <lineage>
        <taxon>Eukaryota</taxon>
        <taxon>Fungi</taxon>
        <taxon>Dikarya</taxon>
        <taxon>Basidiomycota</taxon>
        <taxon>Agaricomycotina</taxon>
        <taxon>Agaricomycetes</taxon>
        <taxon>Polyporales</taxon>
        <taxon>Cerrenaceae</taxon>
        <taxon>Cerrena</taxon>
    </lineage>
</organism>
<name>A0AAW0FN12_9APHY</name>
<gene>
    <name evidence="1" type="ORF">QCA50_016645</name>
</gene>
<evidence type="ECO:0008006" key="3">
    <source>
        <dbReference type="Google" id="ProtNLM"/>
    </source>
</evidence>
<keyword evidence="2" id="KW-1185">Reference proteome</keyword>
<accession>A0AAW0FN12</accession>
<dbReference type="InterPro" id="IPR032675">
    <property type="entry name" value="LRR_dom_sf"/>
</dbReference>
<reference evidence="1 2" key="1">
    <citation type="submission" date="2022-09" db="EMBL/GenBank/DDBJ databases">
        <authorList>
            <person name="Palmer J.M."/>
        </authorList>
    </citation>
    <scope>NUCLEOTIDE SEQUENCE [LARGE SCALE GENOMIC DNA]</scope>
    <source>
        <strain evidence="1 2">DSM 7382</strain>
    </source>
</reference>
<protein>
    <recommendedName>
        <fullName evidence="3">F-box domain-containing protein</fullName>
    </recommendedName>
</protein>
<dbReference type="EMBL" id="JASBNA010000050">
    <property type="protein sequence ID" value="KAK7680405.1"/>
    <property type="molecule type" value="Genomic_DNA"/>
</dbReference>
<evidence type="ECO:0000313" key="2">
    <source>
        <dbReference type="Proteomes" id="UP001385951"/>
    </source>
</evidence>
<sequence length="397" mass="45412">MNFEINTTSQVLLQHPEHWSQDMTLATVADSYLPRRPGPWGHENAYLPIELCETIIDCLVAESFDREIMKTLSACISVCRAWQHRSRYNLACNFICRGAKLFHEPFGKRDRPFLLRGYVPPLVHFLIATSYVPRLRCLAVKELNMSEEHPSLLKVTPSTSIKSLELNHCKTQSMAQLGRFIMSFPSLSELNISWSTSLSGLRNTHLRRNTSRCSLQRLNIELVPNVSALLGYLVRAKPSVTYLQVLQLQWDYIENVERRCSLFRGIKELIYHCGLSLEELYVSVRGHVSGLITDDLLDLDLIPLSPLVNLKVFEYSCFSNPGNIALYARCALTTLPTKNKLRNVIIRQYDEFGEEAGIIDDLLASTRFRSLHNLYVLHKRQIYSFPLLQARGVPVCV</sequence>